<dbReference type="EMBL" id="JAAIUW010000005">
    <property type="protein sequence ID" value="KAF7829485.1"/>
    <property type="molecule type" value="Genomic_DNA"/>
</dbReference>
<sequence length="136" mass="15579">MKEGSSREERSRKGESSDMPPATLLQSKHFTEDRLERDRKRRFSKTQLKIQHIILVPQIKYLGGSKATSIWMPTVSSGCRFFLGSVKWDRLLAISAYTEIATSRLSPSVCINDRVIRTSFISIFMLECKLNLHIST</sequence>
<protein>
    <submittedName>
        <fullName evidence="2">Uncharacterized protein</fullName>
    </submittedName>
</protein>
<name>A0A834TVU7_9FABA</name>
<feature type="compositionally biased region" description="Basic and acidic residues" evidence="1">
    <location>
        <begin position="29"/>
        <end position="38"/>
    </location>
</feature>
<evidence type="ECO:0000313" key="2">
    <source>
        <dbReference type="EMBL" id="KAF7829485.1"/>
    </source>
</evidence>
<evidence type="ECO:0000256" key="1">
    <source>
        <dbReference type="SAM" id="MobiDB-lite"/>
    </source>
</evidence>
<feature type="compositionally biased region" description="Basic and acidic residues" evidence="1">
    <location>
        <begin position="1"/>
        <end position="16"/>
    </location>
</feature>
<accession>A0A834TVU7</accession>
<comment type="caution">
    <text evidence="2">The sequence shown here is derived from an EMBL/GenBank/DDBJ whole genome shotgun (WGS) entry which is preliminary data.</text>
</comment>
<gene>
    <name evidence="2" type="ORF">G2W53_011818</name>
</gene>
<dbReference type="AlphaFoldDB" id="A0A834TVU7"/>
<reference evidence="2" key="1">
    <citation type="submission" date="2020-09" db="EMBL/GenBank/DDBJ databases">
        <title>Genome-Enabled Discovery of Anthraquinone Biosynthesis in Senna tora.</title>
        <authorList>
            <person name="Kang S.-H."/>
            <person name="Pandey R.P."/>
            <person name="Lee C.-M."/>
            <person name="Sim J.-S."/>
            <person name="Jeong J.-T."/>
            <person name="Choi B.-S."/>
            <person name="Jung M."/>
            <person name="Ginzburg D."/>
            <person name="Zhao K."/>
            <person name="Won S.Y."/>
            <person name="Oh T.-J."/>
            <person name="Yu Y."/>
            <person name="Kim N.-H."/>
            <person name="Lee O.R."/>
            <person name="Lee T.-H."/>
            <person name="Bashyal P."/>
            <person name="Kim T.-S."/>
            <person name="Lee W.-H."/>
            <person name="Kawkins C."/>
            <person name="Kim C.-K."/>
            <person name="Kim J.S."/>
            <person name="Ahn B.O."/>
            <person name="Rhee S.Y."/>
            <person name="Sohng J.K."/>
        </authorList>
    </citation>
    <scope>NUCLEOTIDE SEQUENCE</scope>
    <source>
        <tissue evidence="2">Leaf</tissue>
    </source>
</reference>
<proteinExistence type="predicted"/>
<evidence type="ECO:0000313" key="3">
    <source>
        <dbReference type="Proteomes" id="UP000634136"/>
    </source>
</evidence>
<dbReference type="Proteomes" id="UP000634136">
    <property type="component" value="Unassembled WGS sequence"/>
</dbReference>
<organism evidence="2 3">
    <name type="scientific">Senna tora</name>
    <dbReference type="NCBI Taxonomy" id="362788"/>
    <lineage>
        <taxon>Eukaryota</taxon>
        <taxon>Viridiplantae</taxon>
        <taxon>Streptophyta</taxon>
        <taxon>Embryophyta</taxon>
        <taxon>Tracheophyta</taxon>
        <taxon>Spermatophyta</taxon>
        <taxon>Magnoliopsida</taxon>
        <taxon>eudicotyledons</taxon>
        <taxon>Gunneridae</taxon>
        <taxon>Pentapetalae</taxon>
        <taxon>rosids</taxon>
        <taxon>fabids</taxon>
        <taxon>Fabales</taxon>
        <taxon>Fabaceae</taxon>
        <taxon>Caesalpinioideae</taxon>
        <taxon>Cassia clade</taxon>
        <taxon>Senna</taxon>
    </lineage>
</organism>
<feature type="region of interest" description="Disordered" evidence="1">
    <location>
        <begin position="1"/>
        <end position="38"/>
    </location>
</feature>
<keyword evidence="3" id="KW-1185">Reference proteome</keyword>